<comment type="caution">
    <text evidence="1">The sequence shown here is derived from an EMBL/GenBank/DDBJ whole genome shotgun (WGS) entry which is preliminary data.</text>
</comment>
<sequence length="83" mass="9272">MRLTYLGASVLNSTDGMRVVICAVRSWLGCILGPVSSTVLTLRQVYLPVLPSSKVRFFYRRTSKPQAPCLRCFSFVQKEGDTV</sequence>
<dbReference type="EMBL" id="JBHTKX010000001">
    <property type="protein sequence ID" value="MFD1128942.1"/>
    <property type="molecule type" value="Genomic_DNA"/>
</dbReference>
<protein>
    <recommendedName>
        <fullName evidence="3">Secreted protein</fullName>
    </recommendedName>
</protein>
<keyword evidence="2" id="KW-1185">Reference proteome</keyword>
<evidence type="ECO:0000313" key="2">
    <source>
        <dbReference type="Proteomes" id="UP001597169"/>
    </source>
</evidence>
<reference evidence="2" key="1">
    <citation type="journal article" date="2019" name="Int. J. Syst. Evol. Microbiol.">
        <title>The Global Catalogue of Microorganisms (GCM) 10K type strain sequencing project: providing services to taxonomists for standard genome sequencing and annotation.</title>
        <authorList>
            <consortium name="The Broad Institute Genomics Platform"/>
            <consortium name="The Broad Institute Genome Sequencing Center for Infectious Disease"/>
            <person name="Wu L."/>
            <person name="Ma J."/>
        </authorList>
    </citation>
    <scope>NUCLEOTIDE SEQUENCE [LARGE SCALE GENOMIC DNA]</scope>
    <source>
        <strain evidence="2">CCUG 53519</strain>
    </source>
</reference>
<name>A0ABW3PXF9_9BACL</name>
<organism evidence="1 2">
    <name type="scientific">Paenibacillus provencensis</name>
    <dbReference type="NCBI Taxonomy" id="441151"/>
    <lineage>
        <taxon>Bacteria</taxon>
        <taxon>Bacillati</taxon>
        <taxon>Bacillota</taxon>
        <taxon>Bacilli</taxon>
        <taxon>Bacillales</taxon>
        <taxon>Paenibacillaceae</taxon>
        <taxon>Paenibacillus</taxon>
    </lineage>
</organism>
<dbReference type="RefSeq" id="WP_139236941.1">
    <property type="nucleotide sequence ID" value="NZ_JBHTKX010000001.1"/>
</dbReference>
<gene>
    <name evidence="1" type="ORF">ACFQ3J_12235</name>
</gene>
<evidence type="ECO:0008006" key="3">
    <source>
        <dbReference type="Google" id="ProtNLM"/>
    </source>
</evidence>
<dbReference type="Proteomes" id="UP001597169">
    <property type="component" value="Unassembled WGS sequence"/>
</dbReference>
<accession>A0ABW3PXF9</accession>
<evidence type="ECO:0000313" key="1">
    <source>
        <dbReference type="EMBL" id="MFD1128942.1"/>
    </source>
</evidence>
<proteinExistence type="predicted"/>